<evidence type="ECO:0000313" key="3">
    <source>
        <dbReference type="Proteomes" id="UP000265926"/>
    </source>
</evidence>
<organism evidence="2 3">
    <name type="scientific">Maribellus luteus</name>
    <dbReference type="NCBI Taxonomy" id="2305463"/>
    <lineage>
        <taxon>Bacteria</taxon>
        <taxon>Pseudomonadati</taxon>
        <taxon>Bacteroidota</taxon>
        <taxon>Bacteroidia</taxon>
        <taxon>Marinilabiliales</taxon>
        <taxon>Prolixibacteraceae</taxon>
        <taxon>Maribellus</taxon>
    </lineage>
</organism>
<keyword evidence="3" id="KW-1185">Reference proteome</keyword>
<reference evidence="2 3" key="1">
    <citation type="submission" date="2018-08" db="EMBL/GenBank/DDBJ databases">
        <title>Pallidiluteibacterium maritimus gen. nov., sp. nov., isolated from coastal sediment.</title>
        <authorList>
            <person name="Zhou L.Y."/>
        </authorList>
    </citation>
    <scope>NUCLEOTIDE SEQUENCE [LARGE SCALE GENOMIC DNA]</scope>
    <source>
        <strain evidence="2 3">XSD2</strain>
    </source>
</reference>
<feature type="transmembrane region" description="Helical" evidence="1">
    <location>
        <begin position="42"/>
        <end position="62"/>
    </location>
</feature>
<proteinExistence type="predicted"/>
<feature type="transmembrane region" description="Helical" evidence="1">
    <location>
        <begin position="12"/>
        <end position="30"/>
    </location>
</feature>
<comment type="caution">
    <text evidence="2">The sequence shown here is derived from an EMBL/GenBank/DDBJ whole genome shotgun (WGS) entry which is preliminary data.</text>
</comment>
<evidence type="ECO:0000313" key="2">
    <source>
        <dbReference type="EMBL" id="RIJ46537.1"/>
    </source>
</evidence>
<gene>
    <name evidence="2" type="ORF">D1614_17840</name>
</gene>
<accession>A0A399SWX3</accession>
<dbReference type="AlphaFoldDB" id="A0A399SWX3"/>
<keyword evidence="1" id="KW-1133">Transmembrane helix</keyword>
<evidence type="ECO:0000256" key="1">
    <source>
        <dbReference type="SAM" id="Phobius"/>
    </source>
</evidence>
<name>A0A399SWX3_9BACT</name>
<sequence length="71" mass="8058">MRTKLDKKGIKLTIILLSIVGVIVILYFWAQYGKSNFPKSVIIFIAGFLGVLAVRIPLKLLFELIIKLIKK</sequence>
<keyword evidence="1" id="KW-0812">Transmembrane</keyword>
<keyword evidence="1" id="KW-0472">Membrane</keyword>
<dbReference type="EMBL" id="QWGR01000013">
    <property type="protein sequence ID" value="RIJ46537.1"/>
    <property type="molecule type" value="Genomic_DNA"/>
</dbReference>
<protein>
    <submittedName>
        <fullName evidence="2">Uncharacterized protein</fullName>
    </submittedName>
</protein>
<dbReference type="RefSeq" id="WP_119439345.1">
    <property type="nucleotide sequence ID" value="NZ_QWGR01000013.1"/>
</dbReference>
<dbReference type="Proteomes" id="UP000265926">
    <property type="component" value="Unassembled WGS sequence"/>
</dbReference>